<organism evidence="1 2">
    <name type="scientific">Paramicrobacterium chengjingii</name>
    <dbReference type="NCBI Taxonomy" id="2769067"/>
    <lineage>
        <taxon>Bacteria</taxon>
        <taxon>Bacillati</taxon>
        <taxon>Actinomycetota</taxon>
        <taxon>Actinomycetes</taxon>
        <taxon>Micrococcales</taxon>
        <taxon>Microbacteriaceae</taxon>
        <taxon>Paramicrobacterium</taxon>
    </lineage>
</organism>
<dbReference type="InterPro" id="IPR036412">
    <property type="entry name" value="HAD-like_sf"/>
</dbReference>
<accession>A0ABX6YNL1</accession>
<sequence>MDAETLTIEPARRIDDDVEFYDVPVELAVLDLTGTTVRDAGLAEAAFTRAAEHVGLVQSEDSLTSMLTYLHDATGRSTIDVFRSLTADEATAQSAAAAFDAEYLENIGSLEAVDGAEHTLHLLRDAEVSIALTTGLPRDTVNAIVAHLGWQESIDVALCAADAGRGIPFPDLPLTALMRTGAQSVDSMVVVGDTVNHVRSGLAAGAGLVVGVLTGAHSAEQLHQAGADDVLGSIAMLPAMLGVSSDV</sequence>
<proteinExistence type="predicted"/>
<reference evidence="1 2" key="1">
    <citation type="submission" date="2020-12" db="EMBL/GenBank/DDBJ databases">
        <title>Microbacterium sp. HY060.</title>
        <authorList>
            <person name="Zhou J."/>
        </authorList>
    </citation>
    <scope>NUCLEOTIDE SEQUENCE [LARGE SCALE GENOMIC DNA]</scope>
    <source>
        <strain evidence="1 2">HY60</strain>
    </source>
</reference>
<dbReference type="Proteomes" id="UP000662814">
    <property type="component" value="Chromosome"/>
</dbReference>
<dbReference type="PANTHER" id="PTHR43434">
    <property type="entry name" value="PHOSPHOGLYCOLATE PHOSPHATASE"/>
    <property type="match status" value="1"/>
</dbReference>
<name>A0ABX6YNL1_9MICO</name>
<dbReference type="SUPFAM" id="SSF56784">
    <property type="entry name" value="HAD-like"/>
    <property type="match status" value="1"/>
</dbReference>
<dbReference type="InterPro" id="IPR023214">
    <property type="entry name" value="HAD_sf"/>
</dbReference>
<gene>
    <name evidence="1" type="ORF">HCR76_12870</name>
</gene>
<evidence type="ECO:0000313" key="1">
    <source>
        <dbReference type="EMBL" id="QPZ40332.1"/>
    </source>
</evidence>
<dbReference type="Pfam" id="PF00702">
    <property type="entry name" value="Hydrolase"/>
    <property type="match status" value="1"/>
</dbReference>
<dbReference type="InterPro" id="IPR050155">
    <property type="entry name" value="HAD-like_hydrolase_sf"/>
</dbReference>
<dbReference type="PANTHER" id="PTHR43434:SF19">
    <property type="entry name" value="PHOSPHONOACETALDEHYDE HYDROLASE"/>
    <property type="match status" value="1"/>
</dbReference>
<dbReference type="Gene3D" id="3.40.50.1000">
    <property type="entry name" value="HAD superfamily/HAD-like"/>
    <property type="match status" value="1"/>
</dbReference>
<dbReference type="EMBL" id="CP061169">
    <property type="protein sequence ID" value="QPZ40332.1"/>
    <property type="molecule type" value="Genomic_DNA"/>
</dbReference>
<keyword evidence="2" id="KW-1185">Reference proteome</keyword>
<evidence type="ECO:0000313" key="2">
    <source>
        <dbReference type="Proteomes" id="UP000662814"/>
    </source>
</evidence>
<protein>
    <submittedName>
        <fullName evidence="1">HAD hydrolase-like protein</fullName>
    </submittedName>
</protein>